<dbReference type="InterPro" id="IPR014001">
    <property type="entry name" value="Helicase_ATP-bd"/>
</dbReference>
<dbReference type="Pfam" id="PF00271">
    <property type="entry name" value="Helicase_C"/>
    <property type="match status" value="1"/>
</dbReference>
<dbReference type="InterPro" id="IPR052511">
    <property type="entry name" value="ATP-dep_Helicase"/>
</dbReference>
<dbReference type="PROSITE" id="PS51192">
    <property type="entry name" value="HELICASE_ATP_BIND_1"/>
    <property type="match status" value="1"/>
</dbReference>
<dbReference type="InterPro" id="IPR006935">
    <property type="entry name" value="Helicase/UvrB_N"/>
</dbReference>
<dbReference type="InterPro" id="IPR001650">
    <property type="entry name" value="Helicase_C-like"/>
</dbReference>
<protein>
    <submittedName>
        <fullName evidence="4">Restriction endonuclease</fullName>
    </submittedName>
</protein>
<dbReference type="InterPro" id="IPR027417">
    <property type="entry name" value="P-loop_NTPase"/>
</dbReference>
<feature type="domain" description="PLD phosphodiesterase" evidence="1">
    <location>
        <begin position="220"/>
        <end position="251"/>
    </location>
</feature>
<dbReference type="CDD" id="cd18799">
    <property type="entry name" value="SF2_C_EcoAI-like"/>
    <property type="match status" value="1"/>
</dbReference>
<gene>
    <name evidence="4" type="ORF">MU1_15950</name>
</gene>
<dbReference type="CDD" id="cd18032">
    <property type="entry name" value="DEXHc_RE_I_III_res"/>
    <property type="match status" value="1"/>
</dbReference>
<dbReference type="InterPro" id="IPR001736">
    <property type="entry name" value="PLipase_D/transphosphatidylase"/>
</dbReference>
<feature type="domain" description="Helicase ATP-binding" evidence="2">
    <location>
        <begin position="340"/>
        <end position="496"/>
    </location>
</feature>
<proteinExistence type="predicted"/>
<dbReference type="InterPro" id="IPR021835">
    <property type="entry name" value="DUF3427"/>
</dbReference>
<reference evidence="4 5" key="1">
    <citation type="submission" date="2023-03" db="EMBL/GenBank/DDBJ databases">
        <title>Draft genome sequence of the bacteria which degrade cell wall of Tricholomamatutake.</title>
        <authorList>
            <person name="Konishi Y."/>
            <person name="Fukuta Y."/>
            <person name="Shirasaka N."/>
        </authorList>
    </citation>
    <scope>NUCLEOTIDE SEQUENCE [LARGE SCALE GENOMIC DNA]</scope>
    <source>
        <strain evidence="5">mu1</strain>
    </source>
</reference>
<name>A0ABQ6GAH0_9BACL</name>
<dbReference type="SUPFAM" id="SSF52540">
    <property type="entry name" value="P-loop containing nucleoside triphosphate hydrolases"/>
    <property type="match status" value="1"/>
</dbReference>
<keyword evidence="5" id="KW-1185">Reference proteome</keyword>
<dbReference type="PROSITE" id="PS51194">
    <property type="entry name" value="HELICASE_CTER"/>
    <property type="match status" value="1"/>
</dbReference>
<evidence type="ECO:0000259" key="2">
    <source>
        <dbReference type="PROSITE" id="PS51192"/>
    </source>
</evidence>
<dbReference type="EMBL" id="BSSQ01000006">
    <property type="protein sequence ID" value="GLX67250.1"/>
    <property type="molecule type" value="Genomic_DNA"/>
</dbReference>
<evidence type="ECO:0000313" key="4">
    <source>
        <dbReference type="EMBL" id="GLX67250.1"/>
    </source>
</evidence>
<evidence type="ECO:0000259" key="1">
    <source>
        <dbReference type="PROSITE" id="PS50035"/>
    </source>
</evidence>
<dbReference type="PROSITE" id="PS50035">
    <property type="entry name" value="PLD"/>
    <property type="match status" value="1"/>
</dbReference>
<organism evidence="4 5">
    <name type="scientific">Paenibacillus glycanilyticus</name>
    <dbReference type="NCBI Taxonomy" id="126569"/>
    <lineage>
        <taxon>Bacteria</taxon>
        <taxon>Bacillati</taxon>
        <taxon>Bacillota</taxon>
        <taxon>Bacilli</taxon>
        <taxon>Bacillales</taxon>
        <taxon>Paenibacillaceae</taxon>
        <taxon>Paenibacillus</taxon>
    </lineage>
</organism>
<dbReference type="Pfam" id="PF13091">
    <property type="entry name" value="PLDc_2"/>
    <property type="match status" value="1"/>
</dbReference>
<dbReference type="Pfam" id="PF11907">
    <property type="entry name" value="DUF3427"/>
    <property type="match status" value="1"/>
</dbReference>
<dbReference type="InterPro" id="IPR025202">
    <property type="entry name" value="PLD-like_dom"/>
</dbReference>
<accession>A0ABQ6GAH0</accession>
<dbReference type="PANTHER" id="PTHR47962:SF7">
    <property type="entry name" value="MITOCHONDRIAL ATP-DEPENDENT HELICASE IRC3-RELATED"/>
    <property type="match status" value="1"/>
</dbReference>
<dbReference type="RefSeq" id="WP_284237995.1">
    <property type="nucleotide sequence ID" value="NZ_BSSQ01000006.1"/>
</dbReference>
<sequence>MKQGLYEQLINNVTLQQLASLDTSAFDIGKEALDPEEARKLLSNYIATVTRRALKAVRENSDTDEEAVLAQVRACNDIISTLKNTLDQQDYEELQLAEQGEVLTYVYAKLNSIRAVKEEKVLRPTTPLSQSSLFTGSHAEPNMLSELKHEILTSDRIEFLVSFIKWSGLRCMIEQLEQFTARGGQLRVITTTYMEATDFKAIMELSKLPNTEIKISYDSTRTRLHAKAYVFKRDTGFTTAYVGSSNLSNPALTSGLEWNLKVTEKDSYDVLKKIEATFESYWNDREFSEFSGDNPAHEEQLKQALGKNYSKDQAQDALFFKFSIQPYDYQKEILEKLEAERTLYGRHKNLLIAATGVGKTVISAFDYRRFAQRNPQRARLLFVAHREEILKQSLDTFRFILKDLNFGELHVGGNQAKSLEHLFISIQSLNSMKLTEITTTNYYDFIIVDEFHHAAAPSYQKLLAHYEPRILLGLTATPERMDGKDVLRYFDDTIAAEIRLTDAIDRKLLSPFQYFGVSDHVDLSQVKWTRRGYDQSELENLFTNNKIRATQILNSLRKYVTDLDEVKGLGFCVGVEHALYMAKVFNEAGIPSIALHGSSSDEDRDQVKGRLVRGEIKMVFVVDLYNEGVDIPEVNTVLFLRPTESLTVFLQQLGRGLRLAEGKECLTVLDFIGQAHKDYNFHDKLRALLGKTKHSVQHYVEHGFSSLPRGSFIQLEKVARDYILRNLKQATNNRRSLIHKMKYFEGDSGQKLTLANFLRYHSMSIYELYGGRTGNRTFRGLMVEAELLEPFEFENGDYLTKRIPALLSLNSRRLLSFLTAYLSGEKQASSEEERLMLNLFYYTFYRSEPKKNGFESIEHGIQAIVACPQFREELLEILQYNESHISFVDESNAFPYACPLDVHCSYSTDQVLAAFGYWNEAKSPAFREGVKYFDDKETDIFFITLNKSDKDFSPSTLYEDYAINERLFHWQTQSRTSEESKTAQRYIHHRQLGTRICLFVREYKEENNYTSPFVFLGEAEYVRHEGNKPMSFVWRLKTEMPPALVPAANKAIV</sequence>
<dbReference type="Pfam" id="PF04851">
    <property type="entry name" value="ResIII"/>
    <property type="match status" value="1"/>
</dbReference>
<keyword evidence="4" id="KW-0255">Endonuclease</keyword>
<feature type="domain" description="Helicase C-terminal" evidence="3">
    <location>
        <begin position="555"/>
        <end position="704"/>
    </location>
</feature>
<dbReference type="Gene3D" id="3.30.870.10">
    <property type="entry name" value="Endonuclease Chain A"/>
    <property type="match status" value="1"/>
</dbReference>
<dbReference type="Gene3D" id="3.40.50.300">
    <property type="entry name" value="P-loop containing nucleotide triphosphate hydrolases"/>
    <property type="match status" value="2"/>
</dbReference>
<dbReference type="SMART" id="SM00490">
    <property type="entry name" value="HELICc"/>
    <property type="match status" value="1"/>
</dbReference>
<dbReference type="SMART" id="SM00487">
    <property type="entry name" value="DEXDc"/>
    <property type="match status" value="1"/>
</dbReference>
<evidence type="ECO:0000259" key="3">
    <source>
        <dbReference type="PROSITE" id="PS51194"/>
    </source>
</evidence>
<dbReference type="GO" id="GO:0004519">
    <property type="term" value="F:endonuclease activity"/>
    <property type="evidence" value="ECO:0007669"/>
    <property type="project" value="UniProtKB-KW"/>
</dbReference>
<dbReference type="CDD" id="cd09203">
    <property type="entry name" value="PLDc_N_DEXD_b1"/>
    <property type="match status" value="1"/>
</dbReference>
<evidence type="ECO:0000313" key="5">
    <source>
        <dbReference type="Proteomes" id="UP001157114"/>
    </source>
</evidence>
<keyword evidence="4" id="KW-0540">Nuclease</keyword>
<dbReference type="PANTHER" id="PTHR47962">
    <property type="entry name" value="ATP-DEPENDENT HELICASE LHR-RELATED-RELATED"/>
    <property type="match status" value="1"/>
</dbReference>
<dbReference type="SUPFAM" id="SSF56024">
    <property type="entry name" value="Phospholipase D/nuclease"/>
    <property type="match status" value="1"/>
</dbReference>
<keyword evidence="4" id="KW-0378">Hydrolase</keyword>
<dbReference type="Proteomes" id="UP001157114">
    <property type="component" value="Unassembled WGS sequence"/>
</dbReference>
<comment type="caution">
    <text evidence="4">The sequence shown here is derived from an EMBL/GenBank/DDBJ whole genome shotgun (WGS) entry which is preliminary data.</text>
</comment>